<gene>
    <name evidence="2" type="ORF">KIN20_019916</name>
</gene>
<dbReference type="Proteomes" id="UP001196413">
    <property type="component" value="Unassembled WGS sequence"/>
</dbReference>
<keyword evidence="3" id="KW-1185">Reference proteome</keyword>
<accession>A0AAD5N2R0</accession>
<dbReference type="EMBL" id="JAHQIW010003978">
    <property type="protein sequence ID" value="KAJ1360831.1"/>
    <property type="molecule type" value="Genomic_DNA"/>
</dbReference>
<keyword evidence="1" id="KW-0472">Membrane</keyword>
<name>A0AAD5N2R0_PARTN</name>
<keyword evidence="1" id="KW-0812">Transmembrane</keyword>
<evidence type="ECO:0000313" key="2">
    <source>
        <dbReference type="EMBL" id="KAJ1360831.1"/>
    </source>
</evidence>
<protein>
    <submittedName>
        <fullName evidence="2">Uncharacterized protein</fullName>
    </submittedName>
</protein>
<proteinExistence type="predicted"/>
<reference evidence="2" key="1">
    <citation type="submission" date="2021-06" db="EMBL/GenBank/DDBJ databases">
        <title>Parelaphostrongylus tenuis whole genome reference sequence.</title>
        <authorList>
            <person name="Garwood T.J."/>
            <person name="Larsen P.A."/>
            <person name="Fountain-Jones N.M."/>
            <person name="Garbe J.R."/>
            <person name="Macchietto M.G."/>
            <person name="Kania S.A."/>
            <person name="Gerhold R.W."/>
            <person name="Richards J.E."/>
            <person name="Wolf T.M."/>
        </authorList>
    </citation>
    <scope>NUCLEOTIDE SEQUENCE</scope>
    <source>
        <strain evidence="2">MNPRO001-30</strain>
        <tissue evidence="2">Meninges</tissue>
    </source>
</reference>
<keyword evidence="1" id="KW-1133">Transmembrane helix</keyword>
<evidence type="ECO:0000313" key="3">
    <source>
        <dbReference type="Proteomes" id="UP001196413"/>
    </source>
</evidence>
<feature type="transmembrane region" description="Helical" evidence="1">
    <location>
        <begin position="256"/>
        <end position="283"/>
    </location>
</feature>
<sequence>MSCDHCCSCLSRFFPSVGDDDNLADISHNGGMPRFSFLPICSCIRRKASPSPNQEQRMNHIPIVNGSHYPSIPKLMVNGRVAMGGQRRVSTAPEPVVIEMSDDFVTARTSRDHYSDFLSMKELIRIVRSEEGLHNTPRQNYQIPQLLARKSLERPLEVGRGNLETQVRPKLSGVIAMDQGLRTSSSPLSQPLDVEQLAHRERARKESFYRSNITTRTSSSTRISKGAHSMSVSTISKENILILPRSPPPPPSAVRYLVILPQMLIALITISLGWLANLVSFILRR</sequence>
<evidence type="ECO:0000256" key="1">
    <source>
        <dbReference type="SAM" id="Phobius"/>
    </source>
</evidence>
<organism evidence="2 3">
    <name type="scientific">Parelaphostrongylus tenuis</name>
    <name type="common">Meningeal worm</name>
    <dbReference type="NCBI Taxonomy" id="148309"/>
    <lineage>
        <taxon>Eukaryota</taxon>
        <taxon>Metazoa</taxon>
        <taxon>Ecdysozoa</taxon>
        <taxon>Nematoda</taxon>
        <taxon>Chromadorea</taxon>
        <taxon>Rhabditida</taxon>
        <taxon>Rhabditina</taxon>
        <taxon>Rhabditomorpha</taxon>
        <taxon>Strongyloidea</taxon>
        <taxon>Metastrongylidae</taxon>
        <taxon>Parelaphostrongylus</taxon>
    </lineage>
</organism>
<comment type="caution">
    <text evidence="2">The sequence shown here is derived from an EMBL/GenBank/DDBJ whole genome shotgun (WGS) entry which is preliminary data.</text>
</comment>
<dbReference type="AlphaFoldDB" id="A0AAD5N2R0"/>